<keyword evidence="3" id="KW-0547">Nucleotide-binding</keyword>
<dbReference type="EnsemblMetazoa" id="GBRI013542-RA">
    <property type="protein sequence ID" value="GBRI013542-PA"/>
    <property type="gene ID" value="GBRI013542"/>
</dbReference>
<dbReference type="SUPFAM" id="SSF52540">
    <property type="entry name" value="P-loop containing nucleoside triphosphate hydrolases"/>
    <property type="match status" value="1"/>
</dbReference>
<proteinExistence type="inferred from homology"/>
<dbReference type="PRINTS" id="PR00380">
    <property type="entry name" value="KINESINHEAVY"/>
</dbReference>
<evidence type="ECO:0000256" key="3">
    <source>
        <dbReference type="ARBA" id="ARBA00022741"/>
    </source>
</evidence>
<dbReference type="GO" id="GO:0005524">
    <property type="term" value="F:ATP binding"/>
    <property type="evidence" value="ECO:0007669"/>
    <property type="project" value="UniProtKB-KW"/>
</dbReference>
<dbReference type="Gene3D" id="3.40.850.10">
    <property type="entry name" value="Kinesin motor domain"/>
    <property type="match status" value="1"/>
</dbReference>
<dbReference type="Proteomes" id="UP000091820">
    <property type="component" value="Unassembled WGS sequence"/>
</dbReference>
<dbReference type="VEuPathDB" id="VectorBase:GBRI013542"/>
<sequence>MGNSNRTQHPTDVNAESSRSHAILQVHVLMKESKTGAKRIVKLSMIDLAGRERAGSTKGLGLRYKEGANVNKSLLALGNWINNLANGAVVVRLRRSISSLSSLSVLTL</sequence>
<keyword evidence="11" id="KW-1185">Reference proteome</keyword>
<comment type="caution">
    <text evidence="8">Lacks conserved residue(s) required for the propagation of feature annotation.</text>
</comment>
<keyword evidence="6" id="KW-0505">Motor protein</keyword>
<dbReference type="PANTHER" id="PTHR47968:SF13">
    <property type="entry name" value="KINESIN-LIKE PROTEIN KIF19 ISOFORM X1"/>
    <property type="match status" value="1"/>
</dbReference>
<dbReference type="InterPro" id="IPR036961">
    <property type="entry name" value="Kinesin_motor_dom_sf"/>
</dbReference>
<dbReference type="InterPro" id="IPR001752">
    <property type="entry name" value="Kinesin_motor_dom"/>
</dbReference>
<dbReference type="AlphaFoldDB" id="A0A1A9WBM3"/>
<evidence type="ECO:0000256" key="6">
    <source>
        <dbReference type="ARBA" id="ARBA00023175"/>
    </source>
</evidence>
<dbReference type="InterPro" id="IPR027640">
    <property type="entry name" value="Kinesin-like_fam"/>
</dbReference>
<evidence type="ECO:0000313" key="10">
    <source>
        <dbReference type="EnsemblMetazoa" id="GBRI013542-PA"/>
    </source>
</evidence>
<keyword evidence="7" id="KW-0963">Cytoplasm</keyword>
<evidence type="ECO:0000259" key="9">
    <source>
        <dbReference type="PROSITE" id="PS50067"/>
    </source>
</evidence>
<evidence type="ECO:0000256" key="7">
    <source>
        <dbReference type="ARBA" id="ARBA00023212"/>
    </source>
</evidence>
<evidence type="ECO:0000256" key="4">
    <source>
        <dbReference type="ARBA" id="ARBA00022840"/>
    </source>
</evidence>
<dbReference type="Pfam" id="PF00225">
    <property type="entry name" value="Kinesin"/>
    <property type="match status" value="1"/>
</dbReference>
<accession>A0A1A9WBM3</accession>
<keyword evidence="5" id="KW-0175">Coiled coil</keyword>
<evidence type="ECO:0000313" key="11">
    <source>
        <dbReference type="Proteomes" id="UP000091820"/>
    </source>
</evidence>
<evidence type="ECO:0000256" key="5">
    <source>
        <dbReference type="ARBA" id="ARBA00023054"/>
    </source>
</evidence>
<evidence type="ECO:0000256" key="8">
    <source>
        <dbReference type="PROSITE-ProRule" id="PRU00283"/>
    </source>
</evidence>
<dbReference type="InterPro" id="IPR027417">
    <property type="entry name" value="P-loop_NTPase"/>
</dbReference>
<feature type="domain" description="Kinesin motor" evidence="9">
    <location>
        <begin position="1"/>
        <end position="108"/>
    </location>
</feature>
<dbReference type="PROSITE" id="PS50067">
    <property type="entry name" value="KINESIN_MOTOR_2"/>
    <property type="match status" value="1"/>
</dbReference>
<keyword evidence="7" id="KW-0206">Cytoskeleton</keyword>
<dbReference type="GO" id="GO:0007018">
    <property type="term" value="P:microtubule-based movement"/>
    <property type="evidence" value="ECO:0007669"/>
    <property type="project" value="InterPro"/>
</dbReference>
<dbReference type="PANTHER" id="PTHR47968">
    <property type="entry name" value="CENTROMERE PROTEIN E"/>
    <property type="match status" value="1"/>
</dbReference>
<protein>
    <recommendedName>
        <fullName evidence="9">Kinesin motor domain-containing protein</fullName>
    </recommendedName>
</protein>
<organism evidence="10 11">
    <name type="scientific">Glossina brevipalpis</name>
    <dbReference type="NCBI Taxonomy" id="37001"/>
    <lineage>
        <taxon>Eukaryota</taxon>
        <taxon>Metazoa</taxon>
        <taxon>Ecdysozoa</taxon>
        <taxon>Arthropoda</taxon>
        <taxon>Hexapoda</taxon>
        <taxon>Insecta</taxon>
        <taxon>Pterygota</taxon>
        <taxon>Neoptera</taxon>
        <taxon>Endopterygota</taxon>
        <taxon>Diptera</taxon>
        <taxon>Brachycera</taxon>
        <taxon>Muscomorpha</taxon>
        <taxon>Hippoboscoidea</taxon>
        <taxon>Glossinidae</taxon>
        <taxon>Glossina</taxon>
    </lineage>
</organism>
<reference evidence="11" key="1">
    <citation type="submission" date="2014-03" db="EMBL/GenBank/DDBJ databases">
        <authorList>
            <person name="Aksoy S."/>
            <person name="Warren W."/>
            <person name="Wilson R.K."/>
        </authorList>
    </citation>
    <scope>NUCLEOTIDE SEQUENCE [LARGE SCALE GENOMIC DNA]</scope>
    <source>
        <strain evidence="11">IAEA</strain>
    </source>
</reference>
<dbReference type="GO" id="GO:0005874">
    <property type="term" value="C:microtubule"/>
    <property type="evidence" value="ECO:0007669"/>
    <property type="project" value="UniProtKB-KW"/>
</dbReference>
<keyword evidence="2" id="KW-0493">Microtubule</keyword>
<evidence type="ECO:0000256" key="2">
    <source>
        <dbReference type="ARBA" id="ARBA00022701"/>
    </source>
</evidence>
<reference evidence="10" key="2">
    <citation type="submission" date="2020-05" db="UniProtKB">
        <authorList>
            <consortium name="EnsemblMetazoa"/>
        </authorList>
    </citation>
    <scope>IDENTIFICATION</scope>
    <source>
        <strain evidence="10">IAEA</strain>
    </source>
</reference>
<dbReference type="GO" id="GO:0008017">
    <property type="term" value="F:microtubule binding"/>
    <property type="evidence" value="ECO:0007669"/>
    <property type="project" value="InterPro"/>
</dbReference>
<comment type="subcellular location">
    <subcellularLocation>
        <location evidence="1">Cytoplasm</location>
        <location evidence="1">Cytoskeleton</location>
    </subcellularLocation>
</comment>
<evidence type="ECO:0000256" key="1">
    <source>
        <dbReference type="ARBA" id="ARBA00004245"/>
    </source>
</evidence>
<dbReference type="GO" id="GO:0003777">
    <property type="term" value="F:microtubule motor activity"/>
    <property type="evidence" value="ECO:0007669"/>
    <property type="project" value="InterPro"/>
</dbReference>
<name>A0A1A9WBM3_9MUSC</name>
<comment type="similarity">
    <text evidence="8">Belongs to the TRAFAC class myosin-kinesin ATPase superfamily. Kinesin family.</text>
</comment>
<keyword evidence="4" id="KW-0067">ATP-binding</keyword>
<dbReference type="STRING" id="37001.A0A1A9WBM3"/>